<dbReference type="EMBL" id="JAFBCY010000002">
    <property type="protein sequence ID" value="MBM7851564.1"/>
    <property type="molecule type" value="Genomic_DNA"/>
</dbReference>
<protein>
    <submittedName>
        <fullName evidence="3">MxaK protein</fullName>
    </submittedName>
</protein>
<name>A0A9W6IS49_9HYPH</name>
<dbReference type="RefSeq" id="WP_204949979.1">
    <property type="nucleotide sequence ID" value="NZ_BSFF01000001.1"/>
</dbReference>
<proteinExistence type="predicted"/>
<feature type="region of interest" description="Disordered" evidence="1">
    <location>
        <begin position="161"/>
        <end position="186"/>
    </location>
</feature>
<evidence type="ECO:0000313" key="2">
    <source>
        <dbReference type="EMBL" id="GLK54622.1"/>
    </source>
</evidence>
<dbReference type="Proteomes" id="UP000758856">
    <property type="component" value="Unassembled WGS sequence"/>
</dbReference>
<keyword evidence="4" id="KW-1185">Reference proteome</keyword>
<reference evidence="2" key="3">
    <citation type="submission" date="2023-01" db="EMBL/GenBank/DDBJ databases">
        <authorList>
            <person name="Sun Q."/>
            <person name="Evtushenko L."/>
        </authorList>
    </citation>
    <scope>NUCLEOTIDE SEQUENCE</scope>
    <source>
        <strain evidence="2">VKM B-1606</strain>
    </source>
</reference>
<dbReference type="Proteomes" id="UP001143400">
    <property type="component" value="Unassembled WGS sequence"/>
</dbReference>
<reference evidence="3 4" key="2">
    <citation type="submission" date="2021-01" db="EMBL/GenBank/DDBJ databases">
        <title>Genomic Encyclopedia of Type Strains, Phase IV (KMG-IV): sequencing the most valuable type-strain genomes for metagenomic binning, comparative biology and taxonomic classification.</title>
        <authorList>
            <person name="Goeker M."/>
        </authorList>
    </citation>
    <scope>NUCLEOTIDE SEQUENCE [LARGE SCALE GENOMIC DNA]</scope>
    <source>
        <strain evidence="3 4">DSM 6130</strain>
    </source>
</reference>
<sequence>MTLGTLKSALPPALLLAALVALGVAGWRLHELRQERAVIQALAENHDVQPADDASGAVLFARAHYLLIRNRIDEAQGFSGRIAERGGPELAARFHYDVGNARVRRALAAMDASKIDQAIPEVRLAKDAYREALHADPELWDARYNLDVAMRLVRDFPELESGEEEEVKAQPKKLWTDLPGLPRGLP</sequence>
<dbReference type="InterPro" id="IPR011990">
    <property type="entry name" value="TPR-like_helical_dom_sf"/>
</dbReference>
<organism evidence="2 5">
    <name type="scientific">Methylopila capsulata</name>
    <dbReference type="NCBI Taxonomy" id="61654"/>
    <lineage>
        <taxon>Bacteria</taxon>
        <taxon>Pseudomonadati</taxon>
        <taxon>Pseudomonadota</taxon>
        <taxon>Alphaproteobacteria</taxon>
        <taxon>Hyphomicrobiales</taxon>
        <taxon>Methylopilaceae</taxon>
        <taxon>Methylopila</taxon>
    </lineage>
</organism>
<evidence type="ECO:0000313" key="5">
    <source>
        <dbReference type="Proteomes" id="UP001143400"/>
    </source>
</evidence>
<dbReference type="SUPFAM" id="SSF48452">
    <property type="entry name" value="TPR-like"/>
    <property type="match status" value="1"/>
</dbReference>
<gene>
    <name evidence="2" type="ORF">GCM10008170_06410</name>
    <name evidence="3" type="ORF">JOD31_001789</name>
</gene>
<evidence type="ECO:0000313" key="4">
    <source>
        <dbReference type="Proteomes" id="UP000758856"/>
    </source>
</evidence>
<dbReference type="EMBL" id="BSFF01000001">
    <property type="protein sequence ID" value="GLK54622.1"/>
    <property type="molecule type" value="Genomic_DNA"/>
</dbReference>
<comment type="caution">
    <text evidence="2">The sequence shown here is derived from an EMBL/GenBank/DDBJ whole genome shotgun (WGS) entry which is preliminary data.</text>
</comment>
<reference evidence="2" key="1">
    <citation type="journal article" date="2014" name="Int. J. Syst. Evol. Microbiol.">
        <title>Complete genome sequence of Corynebacterium casei LMG S-19264T (=DSM 44701T), isolated from a smear-ripened cheese.</title>
        <authorList>
            <consortium name="US DOE Joint Genome Institute (JGI-PGF)"/>
            <person name="Walter F."/>
            <person name="Albersmeier A."/>
            <person name="Kalinowski J."/>
            <person name="Ruckert C."/>
        </authorList>
    </citation>
    <scope>NUCLEOTIDE SEQUENCE</scope>
    <source>
        <strain evidence="2">VKM B-1606</strain>
    </source>
</reference>
<dbReference type="AlphaFoldDB" id="A0A9W6IS49"/>
<evidence type="ECO:0000313" key="3">
    <source>
        <dbReference type="EMBL" id="MBM7851564.1"/>
    </source>
</evidence>
<evidence type="ECO:0000256" key="1">
    <source>
        <dbReference type="SAM" id="MobiDB-lite"/>
    </source>
</evidence>
<accession>A0A9W6IS49</accession>